<keyword evidence="3" id="KW-0418">Kinase</keyword>
<protein>
    <submittedName>
        <fullName evidence="3">Pyruvate, water dikinase</fullName>
    </submittedName>
</protein>
<dbReference type="STRING" id="1036181.SAMN05421756_11333"/>
<keyword evidence="3" id="KW-0670">Pyruvate</keyword>
<dbReference type="SUPFAM" id="SSF56059">
    <property type="entry name" value="Glutathione synthetase ATP-binding domain-like"/>
    <property type="match status" value="1"/>
</dbReference>
<keyword evidence="3" id="KW-0808">Transferase</keyword>
<dbReference type="GO" id="GO:0005524">
    <property type="term" value="F:ATP binding"/>
    <property type="evidence" value="ECO:0007669"/>
    <property type="project" value="InterPro"/>
</dbReference>
<proteinExistence type="predicted"/>
<feature type="domain" description="Pyruvate phosphate dikinase AMP/ATP-binding" evidence="2">
    <location>
        <begin position="56"/>
        <end position="278"/>
    </location>
</feature>
<dbReference type="Gene3D" id="3.30.1490.20">
    <property type="entry name" value="ATP-grasp fold, A domain"/>
    <property type="match status" value="2"/>
</dbReference>
<organism evidence="3 4">
    <name type="scientific">Microlunatus flavus</name>
    <dbReference type="NCBI Taxonomy" id="1036181"/>
    <lineage>
        <taxon>Bacteria</taxon>
        <taxon>Bacillati</taxon>
        <taxon>Actinomycetota</taxon>
        <taxon>Actinomycetes</taxon>
        <taxon>Propionibacteriales</taxon>
        <taxon>Propionibacteriaceae</taxon>
        <taxon>Microlunatus</taxon>
    </lineage>
</organism>
<dbReference type="GO" id="GO:0016301">
    <property type="term" value="F:kinase activity"/>
    <property type="evidence" value="ECO:0007669"/>
    <property type="project" value="UniProtKB-KW"/>
</dbReference>
<dbReference type="AlphaFoldDB" id="A0A1H9N9D2"/>
<dbReference type="PANTHER" id="PTHR43615:SF1">
    <property type="entry name" value="PPDK_N DOMAIN-CONTAINING PROTEIN"/>
    <property type="match status" value="1"/>
</dbReference>
<dbReference type="OrthoDB" id="9765468at2"/>
<dbReference type="Gene3D" id="3.50.30.10">
    <property type="entry name" value="Phosphohistidine domain"/>
    <property type="match status" value="1"/>
</dbReference>
<dbReference type="EMBL" id="FOFA01000013">
    <property type="protein sequence ID" value="SER32522.1"/>
    <property type="molecule type" value="Genomic_DNA"/>
</dbReference>
<dbReference type="SUPFAM" id="SSF52009">
    <property type="entry name" value="Phosphohistidine domain"/>
    <property type="match status" value="1"/>
</dbReference>
<dbReference type="Pfam" id="PF00391">
    <property type="entry name" value="PEP-utilizers"/>
    <property type="match status" value="1"/>
</dbReference>
<dbReference type="InterPro" id="IPR013815">
    <property type="entry name" value="ATP_grasp_subdomain_1"/>
</dbReference>
<evidence type="ECO:0000259" key="2">
    <source>
        <dbReference type="Pfam" id="PF01326"/>
    </source>
</evidence>
<dbReference type="PANTHER" id="PTHR43615">
    <property type="entry name" value="PHOSPHOENOLPYRUVATE SYNTHASE-RELATED"/>
    <property type="match status" value="1"/>
</dbReference>
<feature type="domain" description="Pyruvate phosphate dikinase AMP/ATP-binding" evidence="2">
    <location>
        <begin position="16"/>
        <end position="48"/>
    </location>
</feature>
<dbReference type="InterPro" id="IPR008279">
    <property type="entry name" value="PEP-util_enz_mobile_dom"/>
</dbReference>
<gene>
    <name evidence="3" type="ORF">SAMN05421756_11333</name>
</gene>
<name>A0A1H9N9D2_9ACTN</name>
<dbReference type="Pfam" id="PF01326">
    <property type="entry name" value="PPDK_N"/>
    <property type="match status" value="2"/>
</dbReference>
<sequence length="821" mass="88218">MGVVGSLEEFGRGDVALAGGKGANLGALVRAGFPVPPGFVVTTEAYRADHAGGTLGEPVRAAVLAAYADLGRPPVAVRSSATAEDLEGASFAGQQDTYLNVRGDDALLDAVRRCWASLFTERAVAYRAERGVADAAMAVVVQEMVEADAAGVMFTANPANGRRHETVVSAAWGLGEAVVGGLVDTDEVVVRLPEGTVVSRRTADKRVMTAYAAEGTVEREVPDDRRRAPVLDDPSVVELARLGARVQECFGAPQDVEWVRRDQTFLLVQARPITVLPPPEADPPTDWSVPDPHAFYARASIVEQLPDPLTPLFADLVRTSVSRSLQALFRELVGDGVVGEDDVDLPTVNGYAYYRYSVAGMARLMLHSGGAFRMLLTRGQGGTEHRWRTYAHPRYVAAVQAASAEATAEEGGDLPAAALLDRVRTLLDAGTEYYTAVQTIIPLAAFSETFLTWFYDRFVKVPGGPPAATFLLGFDSVPIRAEKSLWDLATWTRGQPGLAETVLTTPVETLLDAGDEGPTDLAEWRRRFAAHLAAYGHLVYDLDFANPVPAEEPGPLVDAVRFFVRGEGSDPYLRQQGLADRREHAGIAALSGVGPLRGWAFRRLLAWAQANAPLREDALADVGLAWPLMRRLLHELSRRLLEAEDLVLWLREAEVRTLAAGGDVPDLAAEVERRQEVWRGQRRVTPPQLLPQRPRLDRLMGRFLPAVSEQTGDVLDGLAGSAGRVTARARVVSGPADFSSFEPGEVLVAAITTPAWTSLFPRAAAVVTDIGGPLSHSSIVAREYGIPAVLGTGSATRRIRTGDLVTVDGDAGRVELAPAQD</sequence>
<reference evidence="4" key="1">
    <citation type="submission" date="2016-10" db="EMBL/GenBank/DDBJ databases">
        <authorList>
            <person name="Varghese N."/>
            <person name="Submissions S."/>
        </authorList>
    </citation>
    <scope>NUCLEOTIDE SEQUENCE [LARGE SCALE GENOMIC DNA]</scope>
    <source>
        <strain evidence="4">CGMCC 4.6856</strain>
    </source>
</reference>
<evidence type="ECO:0000259" key="1">
    <source>
        <dbReference type="Pfam" id="PF00391"/>
    </source>
</evidence>
<dbReference type="InterPro" id="IPR051549">
    <property type="entry name" value="PEP_Utilizing_Enz"/>
</dbReference>
<accession>A0A1H9N9D2</accession>
<dbReference type="InterPro" id="IPR002192">
    <property type="entry name" value="PPDK_AMP/ATP-bd"/>
</dbReference>
<feature type="domain" description="PEP-utilising enzyme mobile" evidence="1">
    <location>
        <begin position="741"/>
        <end position="812"/>
    </location>
</feature>
<dbReference type="InterPro" id="IPR036637">
    <property type="entry name" value="Phosphohistidine_dom_sf"/>
</dbReference>
<dbReference type="Gene3D" id="3.30.470.20">
    <property type="entry name" value="ATP-grasp fold, B domain"/>
    <property type="match status" value="1"/>
</dbReference>
<evidence type="ECO:0000313" key="4">
    <source>
        <dbReference type="Proteomes" id="UP000198504"/>
    </source>
</evidence>
<evidence type="ECO:0000313" key="3">
    <source>
        <dbReference type="EMBL" id="SER32522.1"/>
    </source>
</evidence>
<dbReference type="Proteomes" id="UP000198504">
    <property type="component" value="Unassembled WGS sequence"/>
</dbReference>
<dbReference type="RefSeq" id="WP_091186603.1">
    <property type="nucleotide sequence ID" value="NZ_FOFA01000013.1"/>
</dbReference>
<keyword evidence="4" id="KW-1185">Reference proteome</keyword>